<protein>
    <submittedName>
        <fullName evidence="1">Uncharacterized protein</fullName>
    </submittedName>
</protein>
<gene>
    <name evidence="1" type="ORF">GCWU000324_00891</name>
</gene>
<dbReference type="HOGENOM" id="CLU_1388610_0_0_4"/>
<evidence type="ECO:0000313" key="1">
    <source>
        <dbReference type="EMBL" id="EEP68980.1"/>
    </source>
</evidence>
<proteinExistence type="predicted"/>
<dbReference type="Proteomes" id="UP000003009">
    <property type="component" value="Unassembled WGS sequence"/>
</dbReference>
<evidence type="ECO:0000313" key="2">
    <source>
        <dbReference type="Proteomes" id="UP000003009"/>
    </source>
</evidence>
<name>C4GFH5_9NEIS</name>
<dbReference type="AlphaFoldDB" id="C4GFH5"/>
<sequence>MVWCFVVSIRLALTMRLMPTGHFLFFASPKKSKQKKGDPDVKVWLRQTSLTAHPFFGACELAALCASSDKRMLVPEKRILRSAGRRGGAVASNICDGLGSLKFNLSRFSKKPHGRTPSGFVFSGCLILQRQPENLNDGLGDEPSPFHCGRVSGSLKRLFGCGLNFVSGCLITLLCLRPSHGGGDGGFGLRAVFPAA</sequence>
<comment type="caution">
    <text evidence="1">The sequence shown here is derived from an EMBL/GenBank/DDBJ whole genome shotgun (WGS) entry which is preliminary data.</text>
</comment>
<organism evidence="1 2">
    <name type="scientific">Kingella oralis ATCC 51147</name>
    <dbReference type="NCBI Taxonomy" id="629741"/>
    <lineage>
        <taxon>Bacteria</taxon>
        <taxon>Pseudomonadati</taxon>
        <taxon>Pseudomonadota</taxon>
        <taxon>Betaproteobacteria</taxon>
        <taxon>Neisseriales</taxon>
        <taxon>Neisseriaceae</taxon>
        <taxon>Kingella</taxon>
    </lineage>
</organism>
<accession>C4GFH5</accession>
<keyword evidence="2" id="KW-1185">Reference proteome</keyword>
<dbReference type="STRING" id="629741.GCWU000324_00891"/>
<dbReference type="EMBL" id="ACJW02000002">
    <property type="protein sequence ID" value="EEP68980.1"/>
    <property type="molecule type" value="Genomic_DNA"/>
</dbReference>
<reference evidence="1" key="1">
    <citation type="submission" date="2009-04" db="EMBL/GenBank/DDBJ databases">
        <authorList>
            <person name="Weinstock G."/>
            <person name="Sodergren E."/>
            <person name="Clifton S."/>
            <person name="Fulton L."/>
            <person name="Fulton B."/>
            <person name="Courtney L."/>
            <person name="Fronick C."/>
            <person name="Harrison M."/>
            <person name="Strong C."/>
            <person name="Farmer C."/>
            <person name="Delahaunty K."/>
            <person name="Markovic C."/>
            <person name="Hall O."/>
            <person name="Minx P."/>
            <person name="Tomlinson C."/>
            <person name="Mitreva M."/>
            <person name="Nelson J."/>
            <person name="Hou S."/>
            <person name="Wollam A."/>
            <person name="Pepin K.H."/>
            <person name="Johnson M."/>
            <person name="Bhonagiri V."/>
            <person name="Nash W.E."/>
            <person name="Warren W."/>
            <person name="Chinwalla A."/>
            <person name="Mardis E.R."/>
            <person name="Wilson R.K."/>
        </authorList>
    </citation>
    <scope>NUCLEOTIDE SEQUENCE [LARGE SCALE GENOMIC DNA]</scope>
    <source>
        <strain evidence="1">ATCC 51147</strain>
    </source>
</reference>